<dbReference type="RefSeq" id="WP_161276658.1">
    <property type="nucleotide sequence ID" value="NZ_JBCOSO010000124.1"/>
</dbReference>
<dbReference type="AlphaFoldDB" id="A0A6L8XYF4"/>
<dbReference type="Gene3D" id="1.10.260.40">
    <property type="entry name" value="lambda repressor-like DNA-binding domains"/>
    <property type="match status" value="1"/>
</dbReference>
<gene>
    <name evidence="3" type="ORF">GT712_18670</name>
</gene>
<protein>
    <submittedName>
        <fullName evidence="3">Helix-turn-helix domain-containing protein</fullName>
    </submittedName>
</protein>
<name>A0A6L8XYF4_9FIRM</name>
<organism evidence="3 4">
    <name type="scientific">Blautia wexlerae</name>
    <dbReference type="NCBI Taxonomy" id="418240"/>
    <lineage>
        <taxon>Bacteria</taxon>
        <taxon>Bacillati</taxon>
        <taxon>Bacillota</taxon>
        <taxon>Clostridia</taxon>
        <taxon>Lachnospirales</taxon>
        <taxon>Lachnospiraceae</taxon>
        <taxon>Blautia</taxon>
    </lineage>
</organism>
<dbReference type="GO" id="GO:0003700">
    <property type="term" value="F:DNA-binding transcription factor activity"/>
    <property type="evidence" value="ECO:0007669"/>
    <property type="project" value="TreeGrafter"/>
</dbReference>
<keyword evidence="1" id="KW-0238">DNA-binding</keyword>
<evidence type="ECO:0000259" key="2">
    <source>
        <dbReference type="PROSITE" id="PS50943"/>
    </source>
</evidence>
<dbReference type="PANTHER" id="PTHR46797">
    <property type="entry name" value="HTH-TYPE TRANSCRIPTIONAL REGULATOR"/>
    <property type="match status" value="1"/>
</dbReference>
<evidence type="ECO:0000313" key="3">
    <source>
        <dbReference type="EMBL" id="MZS91007.1"/>
    </source>
</evidence>
<accession>A0A6L8XYF4</accession>
<evidence type="ECO:0000313" key="4">
    <source>
        <dbReference type="Proteomes" id="UP000477156"/>
    </source>
</evidence>
<dbReference type="CDD" id="cd00093">
    <property type="entry name" value="HTH_XRE"/>
    <property type="match status" value="1"/>
</dbReference>
<feature type="domain" description="HTH cro/C1-type" evidence="2">
    <location>
        <begin position="8"/>
        <end position="62"/>
    </location>
</feature>
<dbReference type="GO" id="GO:0005829">
    <property type="term" value="C:cytosol"/>
    <property type="evidence" value="ECO:0007669"/>
    <property type="project" value="TreeGrafter"/>
</dbReference>
<dbReference type="InterPro" id="IPR050807">
    <property type="entry name" value="TransReg_Diox_bact_type"/>
</dbReference>
<dbReference type="GO" id="GO:0003677">
    <property type="term" value="F:DNA binding"/>
    <property type="evidence" value="ECO:0007669"/>
    <property type="project" value="UniProtKB-KW"/>
</dbReference>
<comment type="caution">
    <text evidence="3">The sequence shown here is derived from an EMBL/GenBank/DDBJ whole genome shotgun (WGS) entry which is preliminary data.</text>
</comment>
<sequence>MENIGKKIKQYRKSADLTQKQLAQKCGYATGTIQQYELGKRSPRLPQLLEIAKALNIPVSVLLDTNWKEECEKEYSRKEKRRLQYLQCLGYKIVLHDDNSFDIYCDGYKYSIPHKDPEAYYDVICEVVDSAAQNIIEEIIEKYSDTEEEE</sequence>
<dbReference type="SUPFAM" id="SSF47413">
    <property type="entry name" value="lambda repressor-like DNA-binding domains"/>
    <property type="match status" value="1"/>
</dbReference>
<dbReference type="Proteomes" id="UP000477156">
    <property type="component" value="Unassembled WGS sequence"/>
</dbReference>
<dbReference type="EMBL" id="WWVF01000062">
    <property type="protein sequence ID" value="MZS91007.1"/>
    <property type="molecule type" value="Genomic_DNA"/>
</dbReference>
<proteinExistence type="predicted"/>
<dbReference type="InterPro" id="IPR010982">
    <property type="entry name" value="Lambda_DNA-bd_dom_sf"/>
</dbReference>
<evidence type="ECO:0000256" key="1">
    <source>
        <dbReference type="ARBA" id="ARBA00023125"/>
    </source>
</evidence>
<dbReference type="Pfam" id="PF01381">
    <property type="entry name" value="HTH_3"/>
    <property type="match status" value="1"/>
</dbReference>
<dbReference type="PROSITE" id="PS50943">
    <property type="entry name" value="HTH_CROC1"/>
    <property type="match status" value="1"/>
</dbReference>
<dbReference type="InterPro" id="IPR001387">
    <property type="entry name" value="Cro/C1-type_HTH"/>
</dbReference>
<dbReference type="SMART" id="SM00530">
    <property type="entry name" value="HTH_XRE"/>
    <property type="match status" value="1"/>
</dbReference>
<reference evidence="3 4" key="1">
    <citation type="journal article" date="2019" name="Nat. Med.">
        <title>A library of human gut bacterial isolates paired with longitudinal multiomics data enables mechanistic microbiome research.</title>
        <authorList>
            <person name="Poyet M."/>
            <person name="Groussin M."/>
            <person name="Gibbons S.M."/>
            <person name="Avila-Pacheco J."/>
            <person name="Jiang X."/>
            <person name="Kearney S.M."/>
            <person name="Perrotta A.R."/>
            <person name="Berdy B."/>
            <person name="Zhao S."/>
            <person name="Lieberman T.D."/>
            <person name="Swanson P.K."/>
            <person name="Smith M."/>
            <person name="Roesemann S."/>
            <person name="Alexander J.E."/>
            <person name="Rich S.A."/>
            <person name="Livny J."/>
            <person name="Vlamakis H."/>
            <person name="Clish C."/>
            <person name="Bullock K."/>
            <person name="Deik A."/>
            <person name="Scott J."/>
            <person name="Pierce K.A."/>
            <person name="Xavier R.J."/>
            <person name="Alm E.J."/>
        </authorList>
    </citation>
    <scope>NUCLEOTIDE SEQUENCE [LARGE SCALE GENOMIC DNA]</scope>
    <source>
        <strain evidence="3 4">BIOML-A12</strain>
    </source>
</reference>
<dbReference type="PANTHER" id="PTHR46797:SF1">
    <property type="entry name" value="METHYLPHOSPHONATE SYNTHASE"/>
    <property type="match status" value="1"/>
</dbReference>